<keyword evidence="2" id="KW-0862">Zinc</keyword>
<dbReference type="GO" id="GO:0046872">
    <property type="term" value="F:metal ion binding"/>
    <property type="evidence" value="ECO:0007669"/>
    <property type="project" value="UniProtKB-KW"/>
</dbReference>
<dbReference type="PANTHER" id="PTHR47660:SF3">
    <property type="entry name" value="FINGER DOMAIN PROTEIN, PUTATIVE (AFU_ORTHOLOGUE AFUA_4G03310)-RELATED"/>
    <property type="match status" value="1"/>
</dbReference>
<dbReference type="HOGENOM" id="CLU_044368_0_0_1"/>
<organism evidence="7 8">
    <name type="scientific">Cladophialophora yegresii CBS 114405</name>
    <dbReference type="NCBI Taxonomy" id="1182544"/>
    <lineage>
        <taxon>Eukaryota</taxon>
        <taxon>Fungi</taxon>
        <taxon>Dikarya</taxon>
        <taxon>Ascomycota</taxon>
        <taxon>Pezizomycotina</taxon>
        <taxon>Eurotiomycetes</taxon>
        <taxon>Chaetothyriomycetidae</taxon>
        <taxon>Chaetothyriales</taxon>
        <taxon>Herpotrichiellaceae</taxon>
        <taxon>Cladophialophora</taxon>
    </lineage>
</organism>
<comment type="caution">
    <text evidence="7">The sequence shown here is derived from an EMBL/GenBank/DDBJ whole genome shotgun (WGS) entry which is preliminary data.</text>
</comment>
<keyword evidence="4" id="KW-0804">Transcription</keyword>
<proteinExistence type="predicted"/>
<dbReference type="OrthoDB" id="2441642at2759"/>
<dbReference type="PANTHER" id="PTHR47660">
    <property type="entry name" value="TRANSCRIPTION FACTOR WITH C2H2 AND ZN(2)-CYS(6) DNA BINDING DOMAIN (EUROFUNG)-RELATED-RELATED"/>
    <property type="match status" value="1"/>
</dbReference>
<name>W9WUR1_9EURO</name>
<reference evidence="7 8" key="1">
    <citation type="submission" date="2013-03" db="EMBL/GenBank/DDBJ databases">
        <title>The Genome Sequence of Cladophialophora yegresii CBS 114405.</title>
        <authorList>
            <consortium name="The Broad Institute Genomics Platform"/>
            <person name="Cuomo C."/>
            <person name="de Hoog S."/>
            <person name="Gorbushina A."/>
            <person name="Walker B."/>
            <person name="Young S.K."/>
            <person name="Zeng Q."/>
            <person name="Gargeya S."/>
            <person name="Fitzgerald M."/>
            <person name="Haas B."/>
            <person name="Abouelleil A."/>
            <person name="Allen A.W."/>
            <person name="Alvarado L."/>
            <person name="Arachchi H.M."/>
            <person name="Berlin A.M."/>
            <person name="Chapman S.B."/>
            <person name="Gainer-Dewar J."/>
            <person name="Goldberg J."/>
            <person name="Griggs A."/>
            <person name="Gujja S."/>
            <person name="Hansen M."/>
            <person name="Howarth C."/>
            <person name="Imamovic A."/>
            <person name="Ireland A."/>
            <person name="Larimer J."/>
            <person name="McCowan C."/>
            <person name="Murphy C."/>
            <person name="Pearson M."/>
            <person name="Poon T.W."/>
            <person name="Priest M."/>
            <person name="Roberts A."/>
            <person name="Saif S."/>
            <person name="Shea T."/>
            <person name="Sisk P."/>
            <person name="Sykes S."/>
            <person name="Wortman J."/>
            <person name="Nusbaum C."/>
            <person name="Birren B."/>
        </authorList>
    </citation>
    <scope>NUCLEOTIDE SEQUENCE [LARGE SCALE GENOMIC DNA]</scope>
    <source>
        <strain evidence="7 8">CBS 114405</strain>
    </source>
</reference>
<protein>
    <recommendedName>
        <fullName evidence="9">Transcription factor domain-containing protein</fullName>
    </recommendedName>
</protein>
<feature type="non-terminal residue" evidence="7">
    <location>
        <position position="338"/>
    </location>
</feature>
<evidence type="ECO:0000256" key="3">
    <source>
        <dbReference type="ARBA" id="ARBA00023015"/>
    </source>
</evidence>
<evidence type="ECO:0000256" key="5">
    <source>
        <dbReference type="ARBA" id="ARBA00023242"/>
    </source>
</evidence>
<keyword evidence="5" id="KW-0539">Nucleus</keyword>
<accession>W9WUR1</accession>
<evidence type="ECO:0000313" key="8">
    <source>
        <dbReference type="Proteomes" id="UP000019473"/>
    </source>
</evidence>
<evidence type="ECO:0000313" key="7">
    <source>
        <dbReference type="EMBL" id="EXJ62049.1"/>
    </source>
</evidence>
<keyword evidence="1" id="KW-0479">Metal-binding</keyword>
<dbReference type="VEuPathDB" id="FungiDB:A1O7_02482"/>
<keyword evidence="8" id="KW-1185">Reference proteome</keyword>
<feature type="compositionally biased region" description="Polar residues" evidence="6">
    <location>
        <begin position="15"/>
        <end position="38"/>
    </location>
</feature>
<dbReference type="RefSeq" id="XP_007754703.1">
    <property type="nucleotide sequence ID" value="XM_007756513.1"/>
</dbReference>
<evidence type="ECO:0000256" key="2">
    <source>
        <dbReference type="ARBA" id="ARBA00022833"/>
    </source>
</evidence>
<dbReference type="AlphaFoldDB" id="W9WUR1"/>
<evidence type="ECO:0008006" key="9">
    <source>
        <dbReference type="Google" id="ProtNLM"/>
    </source>
</evidence>
<dbReference type="EMBL" id="AMGW01000002">
    <property type="protein sequence ID" value="EXJ62049.1"/>
    <property type="molecule type" value="Genomic_DNA"/>
</dbReference>
<dbReference type="Proteomes" id="UP000019473">
    <property type="component" value="Unassembled WGS sequence"/>
</dbReference>
<sequence length="338" mass="37738">FIASPAVHLDLYPKPNNQQADSLSDEPPNNHSSASSYIKSTQPSETLDFSHVQLMCTVDAHRIRVRWLESLLPSIDQRPKPFQPATMSFVASIFKSYPGMFVDGGCPPFVHWSQVTGEATCQPLENCMNMARMWAARTVGSADMVQEVIQQEMKRLFEKGNLLATFQAYLLYAIMLFPSTISAGSIHQDVMMRLQELAGDAAGRGTICYAEMESTRPDWESWIIASAKRRTLFAASLFDNLVNFSQGSPSFVAVELAGLPAPASKTLWNARTRQCWNQAYNRQLSHCGDGELLISDLWPQSEANSEALQPKIDRWLSSVDEFGMMLYAVTAHTYNHNG</sequence>
<evidence type="ECO:0000256" key="4">
    <source>
        <dbReference type="ARBA" id="ARBA00023163"/>
    </source>
</evidence>
<dbReference type="GeneID" id="19177088"/>
<keyword evidence="3" id="KW-0805">Transcription regulation</keyword>
<gene>
    <name evidence="7" type="ORF">A1O7_02482</name>
</gene>
<evidence type="ECO:0000256" key="6">
    <source>
        <dbReference type="SAM" id="MobiDB-lite"/>
    </source>
</evidence>
<feature type="non-terminal residue" evidence="7">
    <location>
        <position position="1"/>
    </location>
</feature>
<evidence type="ECO:0000256" key="1">
    <source>
        <dbReference type="ARBA" id="ARBA00022723"/>
    </source>
</evidence>
<dbReference type="STRING" id="1182544.W9WUR1"/>
<feature type="region of interest" description="Disordered" evidence="6">
    <location>
        <begin position="9"/>
        <end position="38"/>
    </location>
</feature>
<dbReference type="eggNOG" id="ENOG502QRRW">
    <property type="taxonomic scope" value="Eukaryota"/>
</dbReference>